<proteinExistence type="predicted"/>
<dbReference type="AlphaFoldDB" id="A0A8H5HMR3"/>
<comment type="caution">
    <text evidence="2">The sequence shown here is derived from an EMBL/GenBank/DDBJ whole genome shotgun (WGS) entry which is preliminary data.</text>
</comment>
<gene>
    <name evidence="2" type="ORF">D9615_002378</name>
</gene>
<keyword evidence="3" id="KW-1185">Reference proteome</keyword>
<evidence type="ECO:0000313" key="2">
    <source>
        <dbReference type="EMBL" id="KAF5385875.1"/>
    </source>
</evidence>
<dbReference type="Proteomes" id="UP000565441">
    <property type="component" value="Unassembled WGS sequence"/>
</dbReference>
<feature type="compositionally biased region" description="Polar residues" evidence="1">
    <location>
        <begin position="155"/>
        <end position="170"/>
    </location>
</feature>
<feature type="region of interest" description="Disordered" evidence="1">
    <location>
        <begin position="1"/>
        <end position="359"/>
    </location>
</feature>
<reference evidence="2 3" key="1">
    <citation type="journal article" date="2020" name="ISME J.">
        <title>Uncovering the hidden diversity of litter-decomposition mechanisms in mushroom-forming fungi.</title>
        <authorList>
            <person name="Floudas D."/>
            <person name="Bentzer J."/>
            <person name="Ahren D."/>
            <person name="Johansson T."/>
            <person name="Persson P."/>
            <person name="Tunlid A."/>
        </authorList>
    </citation>
    <scope>NUCLEOTIDE SEQUENCE [LARGE SCALE GENOMIC DNA]</scope>
    <source>
        <strain evidence="2 3">CBS 661.87</strain>
    </source>
</reference>
<feature type="compositionally biased region" description="Polar residues" evidence="1">
    <location>
        <begin position="326"/>
        <end position="359"/>
    </location>
</feature>
<sequence>MPPKVHRGGSTGIIRPHSRSSSSSKLGANLQFTQKEQLPPKPVDKPKKNGVGYDNIQPHGKGVARVASAQRVHSREHAQPFVHKQRPAPQTHKNNGARGKAGFTISSPGEDDDEDDWVSSESGAVTPSNDHSGSETESDDNTTDEDAIRRLAGERQTQSARPPNGTQSETPVLPRIETARPSDFRPAMTNSPQPQHQPQHQRLARCPEVHTPTLLPMKTEPTPHLQHPQAQNHRSFDNETIGEHATPEVPSPSHPSSRSSSKRQVSTRPPSSHSTRGDNALRPHPLIRGPSYGQVYPAKPPPLEPLTVIQDASTSASPPEYVFDGSQLSTSPSSSIRTDATSPGGSNRGQQRRTSVSSGISVATLPVHSGLRDSVSWSLSDRKRTLSTVSNSASSAALSSLVHLPTVTRPPSPQAIAFFPPVNPHANIGGIHPLLPGPYLNNHLTVLARRTPIKEAFDRVIRAKQVRT</sequence>
<organism evidence="2 3">
    <name type="scientific">Tricholomella constricta</name>
    <dbReference type="NCBI Taxonomy" id="117010"/>
    <lineage>
        <taxon>Eukaryota</taxon>
        <taxon>Fungi</taxon>
        <taxon>Dikarya</taxon>
        <taxon>Basidiomycota</taxon>
        <taxon>Agaricomycotina</taxon>
        <taxon>Agaricomycetes</taxon>
        <taxon>Agaricomycetidae</taxon>
        <taxon>Agaricales</taxon>
        <taxon>Tricholomatineae</taxon>
        <taxon>Lyophyllaceae</taxon>
        <taxon>Tricholomella</taxon>
    </lineage>
</organism>
<evidence type="ECO:0000313" key="3">
    <source>
        <dbReference type="Proteomes" id="UP000565441"/>
    </source>
</evidence>
<feature type="compositionally biased region" description="Polar residues" evidence="1">
    <location>
        <begin position="262"/>
        <end position="274"/>
    </location>
</feature>
<feature type="compositionally biased region" description="Low complexity" evidence="1">
    <location>
        <begin position="192"/>
        <end position="201"/>
    </location>
</feature>
<dbReference type="OrthoDB" id="3219024at2759"/>
<name>A0A8H5HMR3_9AGAR</name>
<feature type="compositionally biased region" description="Acidic residues" evidence="1">
    <location>
        <begin position="109"/>
        <end position="118"/>
    </location>
</feature>
<feature type="compositionally biased region" description="Acidic residues" evidence="1">
    <location>
        <begin position="136"/>
        <end position="145"/>
    </location>
</feature>
<feature type="compositionally biased region" description="Basic and acidic residues" evidence="1">
    <location>
        <begin position="234"/>
        <end position="246"/>
    </location>
</feature>
<accession>A0A8H5HMR3</accession>
<dbReference type="EMBL" id="JAACJP010000003">
    <property type="protein sequence ID" value="KAF5385875.1"/>
    <property type="molecule type" value="Genomic_DNA"/>
</dbReference>
<evidence type="ECO:0000256" key="1">
    <source>
        <dbReference type="SAM" id="MobiDB-lite"/>
    </source>
</evidence>
<protein>
    <submittedName>
        <fullName evidence="2">Uncharacterized protein</fullName>
    </submittedName>
</protein>